<keyword evidence="13" id="KW-1185">Reference proteome</keyword>
<evidence type="ECO:0000256" key="8">
    <source>
        <dbReference type="ARBA" id="ARBA00023170"/>
    </source>
</evidence>
<reference evidence="14 15" key="1">
    <citation type="submission" date="2025-04" db="UniProtKB">
        <authorList>
            <consortium name="RefSeq"/>
        </authorList>
    </citation>
    <scope>IDENTIFICATION</scope>
    <source>
        <tissue evidence="14 15">Whole body</tissue>
    </source>
</reference>
<keyword evidence="8 10" id="KW-0675">Receptor</keyword>
<protein>
    <submittedName>
        <fullName evidence="14 15">G-protein coupled receptor moody-like isoform X1</fullName>
    </submittedName>
</protein>
<dbReference type="AlphaFoldDB" id="A0A8B8FI61"/>
<evidence type="ECO:0000313" key="14">
    <source>
        <dbReference type="RefSeq" id="XP_025410040.1"/>
    </source>
</evidence>
<keyword evidence="3" id="KW-1003">Cell membrane</keyword>
<comment type="subcellular location">
    <subcellularLocation>
        <location evidence="1">Cell membrane</location>
        <topology evidence="1">Multi-pass membrane protein</topology>
    </subcellularLocation>
</comment>
<dbReference type="Proteomes" id="UP000694846">
    <property type="component" value="Unplaced"/>
</dbReference>
<dbReference type="GO" id="GO:0005886">
    <property type="term" value="C:plasma membrane"/>
    <property type="evidence" value="ECO:0007669"/>
    <property type="project" value="UniProtKB-SubCell"/>
</dbReference>
<evidence type="ECO:0000256" key="2">
    <source>
        <dbReference type="ARBA" id="ARBA00010663"/>
    </source>
</evidence>
<keyword evidence="9 10" id="KW-0807">Transducer</keyword>
<dbReference type="PROSITE" id="PS50262">
    <property type="entry name" value="G_PROTEIN_RECEP_F1_2"/>
    <property type="match status" value="1"/>
</dbReference>
<evidence type="ECO:0000259" key="12">
    <source>
        <dbReference type="PROSITE" id="PS50262"/>
    </source>
</evidence>
<accession>A0A8B8FI61</accession>
<feature type="domain" description="G-protein coupled receptors family 1 profile" evidence="12">
    <location>
        <begin position="40"/>
        <end position="300"/>
    </location>
</feature>
<dbReference type="Pfam" id="PF00001">
    <property type="entry name" value="7tm_1"/>
    <property type="match status" value="1"/>
</dbReference>
<dbReference type="PANTHER" id="PTHR24228">
    <property type="entry name" value="B2 BRADYKININ RECEPTOR/ANGIOTENSIN II RECEPTOR"/>
    <property type="match status" value="1"/>
</dbReference>
<keyword evidence="4 10" id="KW-0812">Transmembrane</keyword>
<dbReference type="PRINTS" id="PR00237">
    <property type="entry name" value="GPCRRHODOPSN"/>
</dbReference>
<evidence type="ECO:0000256" key="4">
    <source>
        <dbReference type="ARBA" id="ARBA00022692"/>
    </source>
</evidence>
<dbReference type="InterPro" id="IPR017452">
    <property type="entry name" value="GPCR_Rhodpsn_7TM"/>
</dbReference>
<gene>
    <name evidence="14 15 16" type="primary">LOC112683300</name>
</gene>
<feature type="transmembrane region" description="Helical" evidence="11">
    <location>
        <begin position="25"/>
        <end position="49"/>
    </location>
</feature>
<dbReference type="SUPFAM" id="SSF81321">
    <property type="entry name" value="Family A G protein-coupled receptor-like"/>
    <property type="match status" value="1"/>
</dbReference>
<evidence type="ECO:0000256" key="3">
    <source>
        <dbReference type="ARBA" id="ARBA00022475"/>
    </source>
</evidence>
<dbReference type="GeneID" id="112683300"/>
<evidence type="ECO:0000256" key="7">
    <source>
        <dbReference type="ARBA" id="ARBA00023136"/>
    </source>
</evidence>
<dbReference type="PROSITE" id="PS00237">
    <property type="entry name" value="G_PROTEIN_RECEP_F1_1"/>
    <property type="match status" value="1"/>
</dbReference>
<feature type="transmembrane region" description="Helical" evidence="11">
    <location>
        <begin position="61"/>
        <end position="81"/>
    </location>
</feature>
<proteinExistence type="inferred from homology"/>
<evidence type="ECO:0000256" key="9">
    <source>
        <dbReference type="ARBA" id="ARBA00023224"/>
    </source>
</evidence>
<keyword evidence="5 11" id="KW-1133">Transmembrane helix</keyword>
<dbReference type="InterPro" id="IPR000276">
    <property type="entry name" value="GPCR_Rhodpsn"/>
</dbReference>
<dbReference type="RefSeq" id="XP_025410041.1">
    <property type="nucleotide sequence ID" value="XM_025554256.1"/>
</dbReference>
<evidence type="ECO:0000256" key="11">
    <source>
        <dbReference type="SAM" id="Phobius"/>
    </source>
</evidence>
<organism evidence="13 14">
    <name type="scientific">Sipha flava</name>
    <name type="common">yellow sugarcane aphid</name>
    <dbReference type="NCBI Taxonomy" id="143950"/>
    <lineage>
        <taxon>Eukaryota</taxon>
        <taxon>Metazoa</taxon>
        <taxon>Ecdysozoa</taxon>
        <taxon>Arthropoda</taxon>
        <taxon>Hexapoda</taxon>
        <taxon>Insecta</taxon>
        <taxon>Pterygota</taxon>
        <taxon>Neoptera</taxon>
        <taxon>Paraneoptera</taxon>
        <taxon>Hemiptera</taxon>
        <taxon>Sternorrhyncha</taxon>
        <taxon>Aphidomorpha</taxon>
        <taxon>Aphidoidea</taxon>
        <taxon>Aphididae</taxon>
        <taxon>Sipha</taxon>
    </lineage>
</organism>
<feature type="transmembrane region" description="Helical" evidence="11">
    <location>
        <begin position="281"/>
        <end position="303"/>
    </location>
</feature>
<feature type="transmembrane region" description="Helical" evidence="11">
    <location>
        <begin position="251"/>
        <end position="269"/>
    </location>
</feature>
<name>A0A8B8FI61_9HEMI</name>
<dbReference type="Gene3D" id="1.20.1070.10">
    <property type="entry name" value="Rhodopsin 7-helix transmembrane proteins"/>
    <property type="match status" value="1"/>
</dbReference>
<dbReference type="RefSeq" id="XP_025410042.1">
    <property type="nucleotide sequence ID" value="XM_025554257.1"/>
</dbReference>
<feature type="transmembrane region" description="Helical" evidence="11">
    <location>
        <begin position="139"/>
        <end position="163"/>
    </location>
</feature>
<evidence type="ECO:0000256" key="1">
    <source>
        <dbReference type="ARBA" id="ARBA00004651"/>
    </source>
</evidence>
<evidence type="ECO:0000313" key="15">
    <source>
        <dbReference type="RefSeq" id="XP_025410041.1"/>
    </source>
</evidence>
<sequence>MTTSNKNEIIGFELWAEKNQNIMNAAAFLTLLIMCIGIIGNGLTIIALVKSPRIRNVASAFIISLGAADLLFCVVVLPFSVSRFLNFNWAQNPILCSIVPFLQYVNVGVSLLFISMITINRYIMIVHTSLYSRIYRPIWIASMIAFCLTLALGMQIPTLLGIWGEYKHDPKLGTCSITVDRWGRSSKTALFIIGFIIPCIVIVCCYTGIFWVIRKSENRMQKHQISTRSDPNTKSMQAIKRKRNEWRLTKMVLAIFLSFVICYLPITIIKTTDPDVLHPVLHLIAYVMLYISACFNPIIYVIMNKQYRKAYKSILQFGCCKTATKRMPVLRTISKRLHPHGNLPPSAHVNSQRQTQEEGCKTIVSQVSIALETMDNNNRNMSSLI</sequence>
<feature type="transmembrane region" description="Helical" evidence="11">
    <location>
        <begin position="189"/>
        <end position="213"/>
    </location>
</feature>
<keyword evidence="7 11" id="KW-0472">Membrane</keyword>
<evidence type="ECO:0000313" key="16">
    <source>
        <dbReference type="RefSeq" id="XP_025410042.1"/>
    </source>
</evidence>
<dbReference type="SMART" id="SM01381">
    <property type="entry name" value="7TM_GPCR_Srsx"/>
    <property type="match status" value="1"/>
</dbReference>
<comment type="similarity">
    <text evidence="2 10">Belongs to the G-protein coupled receptor 1 family.</text>
</comment>
<evidence type="ECO:0000313" key="13">
    <source>
        <dbReference type="Proteomes" id="UP000694846"/>
    </source>
</evidence>
<evidence type="ECO:0000256" key="6">
    <source>
        <dbReference type="ARBA" id="ARBA00023040"/>
    </source>
</evidence>
<dbReference type="OrthoDB" id="10044919at2759"/>
<dbReference type="CDD" id="cd15210">
    <property type="entry name" value="7tmA_GPR84-like"/>
    <property type="match status" value="1"/>
</dbReference>
<dbReference type="GO" id="GO:0004930">
    <property type="term" value="F:G protein-coupled receptor activity"/>
    <property type="evidence" value="ECO:0007669"/>
    <property type="project" value="UniProtKB-KW"/>
</dbReference>
<keyword evidence="6 10" id="KW-0297">G-protein coupled receptor</keyword>
<evidence type="ECO:0000256" key="5">
    <source>
        <dbReference type="ARBA" id="ARBA00022989"/>
    </source>
</evidence>
<evidence type="ECO:0000256" key="10">
    <source>
        <dbReference type="RuleBase" id="RU000688"/>
    </source>
</evidence>
<feature type="transmembrane region" description="Helical" evidence="11">
    <location>
        <begin position="101"/>
        <end position="119"/>
    </location>
</feature>
<dbReference type="PANTHER" id="PTHR24228:SF63">
    <property type="entry name" value="G-PROTEIN COUPLED RECEPTOR MOODY"/>
    <property type="match status" value="1"/>
</dbReference>
<dbReference type="RefSeq" id="XP_025410040.1">
    <property type="nucleotide sequence ID" value="XM_025554255.1"/>
</dbReference>